<dbReference type="AlphaFoldDB" id="A0A7D8ZCB7"/>
<protein>
    <submittedName>
        <fullName evidence="1">Uncharacterized protein</fullName>
    </submittedName>
</protein>
<name>A0A7D8ZCB7_9HELO</name>
<reference evidence="1 2" key="1">
    <citation type="submission" date="2018-05" db="EMBL/GenBank/DDBJ databases">
        <title>Whole genome sequencing for identification of molecular markers to develop diagnostic detection tools for the regulated plant pathogen Lachnellula willkommii.</title>
        <authorList>
            <person name="Giroux E."/>
            <person name="Bilodeau G."/>
        </authorList>
    </citation>
    <scope>NUCLEOTIDE SEQUENCE [LARGE SCALE GENOMIC DNA]</scope>
    <source>
        <strain evidence="1 2">CBS 625.97</strain>
    </source>
</reference>
<evidence type="ECO:0000313" key="1">
    <source>
        <dbReference type="EMBL" id="TVY58545.1"/>
    </source>
</evidence>
<dbReference type="EMBL" id="QGMG01000036">
    <property type="protein sequence ID" value="TVY58545.1"/>
    <property type="molecule type" value="Genomic_DNA"/>
</dbReference>
<sequence length="77" mass="8687">MKLPPRVPIVPHMAPPPLSEAEKMVCPLWICAKAFGIAYTARVTGTTLGREDLRWPATFSHRVETSPKYWVLVDVKK</sequence>
<accession>A0A7D8ZCB7</accession>
<gene>
    <name evidence="1" type="ORF">LCER1_G003829</name>
</gene>
<organism evidence="1 2">
    <name type="scientific">Lachnellula cervina</name>
    <dbReference type="NCBI Taxonomy" id="1316786"/>
    <lineage>
        <taxon>Eukaryota</taxon>
        <taxon>Fungi</taxon>
        <taxon>Dikarya</taxon>
        <taxon>Ascomycota</taxon>
        <taxon>Pezizomycotina</taxon>
        <taxon>Leotiomycetes</taxon>
        <taxon>Helotiales</taxon>
        <taxon>Lachnaceae</taxon>
        <taxon>Lachnellula</taxon>
    </lineage>
</organism>
<evidence type="ECO:0000313" key="2">
    <source>
        <dbReference type="Proteomes" id="UP000481288"/>
    </source>
</evidence>
<dbReference type="Proteomes" id="UP000481288">
    <property type="component" value="Unassembled WGS sequence"/>
</dbReference>
<keyword evidence="2" id="KW-1185">Reference proteome</keyword>
<proteinExistence type="predicted"/>
<comment type="caution">
    <text evidence="1">The sequence shown here is derived from an EMBL/GenBank/DDBJ whole genome shotgun (WGS) entry which is preliminary data.</text>
</comment>